<protein>
    <submittedName>
        <fullName evidence="2">Uncharacterized protein</fullName>
    </submittedName>
</protein>
<dbReference type="InterPro" id="IPR012334">
    <property type="entry name" value="Pectin_lyas_fold"/>
</dbReference>
<sequence length="163" mass="17600">MGKKSRLKRERRESKKLTNTEGNTMKEPKSRGIVIEGGSDNHAWGNTVVGFDEGVVIKDSPRSTANRNTVVSKESASIVTEIQTFISTLNENIQKLELSDDQKKEVQSDIHAIEAQIESPKPKASIIAPCFESIKRILESAAGSAIGASLVANADKILALLAA</sequence>
<dbReference type="Proteomes" id="UP000638462">
    <property type="component" value="Unassembled WGS sequence"/>
</dbReference>
<reference evidence="3" key="1">
    <citation type="journal article" date="2019" name="Int. J. Syst. Evol. Microbiol.">
        <title>The Global Catalogue of Microorganisms (GCM) 10K type strain sequencing project: providing services to taxonomists for standard genome sequencing and annotation.</title>
        <authorList>
            <consortium name="The Broad Institute Genomics Platform"/>
            <consortium name="The Broad Institute Genome Sequencing Center for Infectious Disease"/>
            <person name="Wu L."/>
            <person name="Ma J."/>
        </authorList>
    </citation>
    <scope>NUCLEOTIDE SEQUENCE [LARGE SCALE GENOMIC DNA]</scope>
    <source>
        <strain evidence="3">CGMCC 1.15394</strain>
    </source>
</reference>
<comment type="caution">
    <text evidence="2">The sequence shown here is derived from an EMBL/GenBank/DDBJ whole genome shotgun (WGS) entry which is preliminary data.</text>
</comment>
<evidence type="ECO:0000313" key="3">
    <source>
        <dbReference type="Proteomes" id="UP000638462"/>
    </source>
</evidence>
<evidence type="ECO:0000256" key="1">
    <source>
        <dbReference type="SAM" id="MobiDB-lite"/>
    </source>
</evidence>
<proteinExistence type="predicted"/>
<evidence type="ECO:0000313" key="2">
    <source>
        <dbReference type="EMBL" id="GGE88674.1"/>
    </source>
</evidence>
<dbReference type="RefSeq" id="WP_188727777.1">
    <property type="nucleotide sequence ID" value="NZ_BMIT01000003.1"/>
</dbReference>
<keyword evidence="3" id="KW-1185">Reference proteome</keyword>
<dbReference type="Gene3D" id="2.160.20.10">
    <property type="entry name" value="Single-stranded right-handed beta-helix, Pectin lyase-like"/>
    <property type="match status" value="1"/>
</dbReference>
<dbReference type="EMBL" id="BMIT01000003">
    <property type="protein sequence ID" value="GGE88674.1"/>
    <property type="molecule type" value="Genomic_DNA"/>
</dbReference>
<feature type="compositionally biased region" description="Basic and acidic residues" evidence="1">
    <location>
        <begin position="10"/>
        <end position="30"/>
    </location>
</feature>
<gene>
    <name evidence="2" type="ORF">GCM10008027_11980</name>
</gene>
<feature type="region of interest" description="Disordered" evidence="1">
    <location>
        <begin position="1"/>
        <end position="32"/>
    </location>
</feature>
<accession>A0ABQ1TAR0</accession>
<name>A0ABQ1TAR0_9GAMM</name>
<organism evidence="2 3">
    <name type="scientific">Pseudoalteromonas gelatinilytica</name>
    <dbReference type="NCBI Taxonomy" id="1703256"/>
    <lineage>
        <taxon>Bacteria</taxon>
        <taxon>Pseudomonadati</taxon>
        <taxon>Pseudomonadota</taxon>
        <taxon>Gammaproteobacteria</taxon>
        <taxon>Alteromonadales</taxon>
        <taxon>Pseudoalteromonadaceae</taxon>
        <taxon>Pseudoalteromonas</taxon>
    </lineage>
</organism>